<dbReference type="InterPro" id="IPR017850">
    <property type="entry name" value="Alkaline_phosphatase_core_sf"/>
</dbReference>
<evidence type="ECO:0000256" key="1">
    <source>
        <dbReference type="ARBA" id="ARBA00008779"/>
    </source>
</evidence>
<dbReference type="InterPro" id="IPR000917">
    <property type="entry name" value="Sulfatase_N"/>
</dbReference>
<comment type="caution">
    <text evidence="8">The sequence shown here is derived from an EMBL/GenBank/DDBJ whole genome shotgun (WGS) entry which is preliminary data.</text>
</comment>
<feature type="region of interest" description="Disordered" evidence="5">
    <location>
        <begin position="352"/>
        <end position="372"/>
    </location>
</feature>
<proteinExistence type="inferred from homology"/>
<dbReference type="Gene3D" id="3.30.1120.10">
    <property type="match status" value="1"/>
</dbReference>
<name>A0A5D4H9F6_9SPHI</name>
<dbReference type="CDD" id="cd16025">
    <property type="entry name" value="PAS_like"/>
    <property type="match status" value="1"/>
</dbReference>
<evidence type="ECO:0000259" key="7">
    <source>
        <dbReference type="Pfam" id="PF00884"/>
    </source>
</evidence>
<feature type="signal peptide" evidence="6">
    <location>
        <begin position="1"/>
        <end position="24"/>
    </location>
</feature>
<feature type="chain" id="PRO_5022971498" evidence="6">
    <location>
        <begin position="25"/>
        <end position="563"/>
    </location>
</feature>
<dbReference type="InterPro" id="IPR050738">
    <property type="entry name" value="Sulfatase"/>
</dbReference>
<dbReference type="EMBL" id="VTAV01000002">
    <property type="protein sequence ID" value="TYR37258.1"/>
    <property type="molecule type" value="Genomic_DNA"/>
</dbReference>
<feature type="domain" description="Sulfatase N-terminal" evidence="7">
    <location>
        <begin position="33"/>
        <end position="455"/>
    </location>
</feature>
<evidence type="ECO:0000256" key="4">
    <source>
        <dbReference type="ARBA" id="ARBA00022837"/>
    </source>
</evidence>
<dbReference type="Gene3D" id="3.40.720.10">
    <property type="entry name" value="Alkaline Phosphatase, subunit A"/>
    <property type="match status" value="1"/>
</dbReference>
<keyword evidence="4" id="KW-0106">Calcium</keyword>
<dbReference type="SUPFAM" id="SSF53649">
    <property type="entry name" value="Alkaline phosphatase-like"/>
    <property type="match status" value="1"/>
</dbReference>
<evidence type="ECO:0000313" key="9">
    <source>
        <dbReference type="Proteomes" id="UP000322362"/>
    </source>
</evidence>
<comment type="similarity">
    <text evidence="1">Belongs to the sulfatase family.</text>
</comment>
<dbReference type="RefSeq" id="WP_148918000.1">
    <property type="nucleotide sequence ID" value="NZ_VTAV01000002.1"/>
</dbReference>
<keyword evidence="9" id="KW-1185">Reference proteome</keyword>
<sequence>MKTITLKVSSILLFVCSIIGSTFAQPKASPKRPNIIVILADDLGYSDLGCYGGEINTPNLDWLASRGVRSTSFYNASRCCPTRASLLTGLYPHTAGIGNMTTDQKAPGYRGQLTSNTVTIAQVLKDAGYQTGMVGKWHVSETKPFPDNEQQLQWLDHQIQDKAFADTLSYPTHRGFQKYYGNIWGVVDFFDPFALVNGTTQVKNVPADFYYTNALGDSAVAYIDYFTKNEDPFFIYVAFTAPHWPLQALEKDIQKYEDTYKKGWEHIRMQRYQKMIKLGMINPKQVPLSDFMHDGKTWENNPDSIWDARAMAVHAAMVDCLDQNIGKLIDQLKKSGELENTFIMFLSDNGASPERPEEFGPGYDRSGTTRNGEKVSFSVNKDVLPGPQTTHMGIGQQWANAINTPFRYWKAKEYEGGINTPFIAYWPQGINSTNKFNRVPAHIIDLMATCIEVSGASYPHTFEGNTITPSPGKSLMPVLNRKITKQLHDELFWEHNGAAALRQGNWKIVRLGGKADWELYNLAVDRTETNNLAKKFPARVSQMKEKWHQLANQYQVFPKPAAQ</sequence>
<reference evidence="8 9" key="1">
    <citation type="submission" date="2019-08" db="EMBL/GenBank/DDBJ databases">
        <title>Phlebobacter frassis gen. nov. sp. nov., a new member of family Sphingobacteriaceae isolated from sand fly rearing media.</title>
        <authorList>
            <person name="Kakumanu M.L."/>
            <person name="Marayati B.F."/>
            <person name="Wada-Katsumata A."/>
            <person name="Wasserberg G."/>
            <person name="Schal C."/>
            <person name="Apperson C.S."/>
            <person name="Ponnusamy L."/>
        </authorList>
    </citation>
    <scope>NUCLEOTIDE SEQUENCE [LARGE SCALE GENOMIC DNA]</scope>
    <source>
        <strain evidence="8 9">SSI9</strain>
    </source>
</reference>
<dbReference type="PANTHER" id="PTHR42693:SF53">
    <property type="entry name" value="ENDO-4-O-SULFATASE"/>
    <property type="match status" value="1"/>
</dbReference>
<dbReference type="PROSITE" id="PS00149">
    <property type="entry name" value="SULFATASE_2"/>
    <property type="match status" value="1"/>
</dbReference>
<evidence type="ECO:0000256" key="6">
    <source>
        <dbReference type="SAM" id="SignalP"/>
    </source>
</evidence>
<dbReference type="InterPro" id="IPR024607">
    <property type="entry name" value="Sulfatase_CS"/>
</dbReference>
<organism evidence="8 9">
    <name type="scientific">Sphingobacterium phlebotomi</name>
    <dbReference type="NCBI Taxonomy" id="2605433"/>
    <lineage>
        <taxon>Bacteria</taxon>
        <taxon>Pseudomonadati</taxon>
        <taxon>Bacteroidota</taxon>
        <taxon>Sphingobacteriia</taxon>
        <taxon>Sphingobacteriales</taxon>
        <taxon>Sphingobacteriaceae</taxon>
        <taxon>Sphingobacterium</taxon>
    </lineage>
</organism>
<gene>
    <name evidence="8" type="ORF">FXV77_04390</name>
</gene>
<dbReference type="GO" id="GO:0046872">
    <property type="term" value="F:metal ion binding"/>
    <property type="evidence" value="ECO:0007669"/>
    <property type="project" value="UniProtKB-KW"/>
</dbReference>
<dbReference type="PANTHER" id="PTHR42693">
    <property type="entry name" value="ARYLSULFATASE FAMILY MEMBER"/>
    <property type="match status" value="1"/>
</dbReference>
<evidence type="ECO:0000256" key="5">
    <source>
        <dbReference type="SAM" id="MobiDB-lite"/>
    </source>
</evidence>
<dbReference type="AlphaFoldDB" id="A0A5D4H9F6"/>
<accession>A0A5D4H9F6</accession>
<keyword evidence="6" id="KW-0732">Signal</keyword>
<evidence type="ECO:0000256" key="2">
    <source>
        <dbReference type="ARBA" id="ARBA00022723"/>
    </source>
</evidence>
<dbReference type="FunFam" id="3.40.720.10:FF:000047">
    <property type="entry name" value="Arylsulfatase"/>
    <property type="match status" value="1"/>
</dbReference>
<dbReference type="Pfam" id="PF00884">
    <property type="entry name" value="Sulfatase"/>
    <property type="match status" value="1"/>
</dbReference>
<dbReference type="GO" id="GO:0004065">
    <property type="term" value="F:arylsulfatase activity"/>
    <property type="evidence" value="ECO:0007669"/>
    <property type="project" value="TreeGrafter"/>
</dbReference>
<keyword evidence="3" id="KW-0378">Hydrolase</keyword>
<keyword evidence="2" id="KW-0479">Metal-binding</keyword>
<evidence type="ECO:0000313" key="8">
    <source>
        <dbReference type="EMBL" id="TYR37258.1"/>
    </source>
</evidence>
<evidence type="ECO:0000256" key="3">
    <source>
        <dbReference type="ARBA" id="ARBA00022801"/>
    </source>
</evidence>
<dbReference type="Proteomes" id="UP000322362">
    <property type="component" value="Unassembled WGS sequence"/>
</dbReference>
<protein>
    <submittedName>
        <fullName evidence="8">Arylsulfatase</fullName>
    </submittedName>
</protein>